<proteinExistence type="predicted"/>
<evidence type="ECO:0000256" key="1">
    <source>
        <dbReference type="PROSITE-ProRule" id="PRU00169"/>
    </source>
</evidence>
<dbReference type="SUPFAM" id="SSF52172">
    <property type="entry name" value="CheY-like"/>
    <property type="match status" value="1"/>
</dbReference>
<dbReference type="RefSeq" id="WP_237070820.1">
    <property type="nucleotide sequence ID" value="NZ_CP062176.1"/>
</dbReference>
<evidence type="ECO:0000313" key="4">
    <source>
        <dbReference type="Proteomes" id="UP001493153"/>
    </source>
</evidence>
<evidence type="ECO:0000313" key="3">
    <source>
        <dbReference type="EMBL" id="WXK38760.1"/>
    </source>
</evidence>
<name>A0ABZ2PY00_9BURK</name>
<organism evidence="3 4">
    <name type="scientific">Mycetohabitans rhizoxinica</name>
    <dbReference type="NCBI Taxonomy" id="412963"/>
    <lineage>
        <taxon>Bacteria</taxon>
        <taxon>Pseudomonadati</taxon>
        <taxon>Pseudomonadota</taxon>
        <taxon>Betaproteobacteria</taxon>
        <taxon>Burkholderiales</taxon>
        <taxon>Burkholderiaceae</taxon>
        <taxon>Mycetohabitans</taxon>
    </lineage>
</organism>
<dbReference type="PROSITE" id="PS50110">
    <property type="entry name" value="RESPONSE_REGULATORY"/>
    <property type="match status" value="1"/>
</dbReference>
<sequence>MRISVLGDDPSQAVFICQTLSKAGHMCHSFSKRQAFVHPLLRQTLDLLVLDWNVPDIPGDEVLR</sequence>
<evidence type="ECO:0000259" key="2">
    <source>
        <dbReference type="PROSITE" id="PS50110"/>
    </source>
</evidence>
<dbReference type="Proteomes" id="UP001493153">
    <property type="component" value="Chromosome"/>
</dbReference>
<keyword evidence="4" id="KW-1185">Reference proteome</keyword>
<dbReference type="EMBL" id="CP062176">
    <property type="protein sequence ID" value="WXK38760.1"/>
    <property type="molecule type" value="Genomic_DNA"/>
</dbReference>
<feature type="modified residue" description="4-aspartylphosphate" evidence="1">
    <location>
        <position position="51"/>
    </location>
</feature>
<dbReference type="InterPro" id="IPR011006">
    <property type="entry name" value="CheY-like_superfamily"/>
</dbReference>
<protein>
    <submittedName>
        <fullName evidence="3">Response regulator transcription factor</fullName>
    </submittedName>
</protein>
<dbReference type="InterPro" id="IPR001789">
    <property type="entry name" value="Sig_transdc_resp-reg_receiver"/>
</dbReference>
<keyword evidence="1" id="KW-0597">Phosphoprotein</keyword>
<gene>
    <name evidence="3" type="ORF">IHE29_05490</name>
</gene>
<reference evidence="3 4" key="1">
    <citation type="submission" date="2020-09" db="EMBL/GenBank/DDBJ databases">
        <title>Genome sequences of Mycetohabitans spp.</title>
        <authorList>
            <person name="Carter M.E."/>
            <person name="Carpenter S.C.D."/>
            <person name="Bogdanove A.J."/>
        </authorList>
    </citation>
    <scope>NUCLEOTIDE SEQUENCE [LARGE SCALE GENOMIC DNA]</scope>
    <source>
        <strain evidence="3 4">B12</strain>
    </source>
</reference>
<feature type="domain" description="Response regulatory" evidence="2">
    <location>
        <begin position="2"/>
        <end position="64"/>
    </location>
</feature>
<accession>A0ABZ2PY00</accession>
<dbReference type="Gene3D" id="3.40.50.2300">
    <property type="match status" value="1"/>
</dbReference>